<dbReference type="EMBL" id="JBCLPP010000017">
    <property type="protein sequence ID" value="MEY8245433.1"/>
    <property type="molecule type" value="Genomic_DNA"/>
</dbReference>
<comment type="caution">
    <text evidence="1">The sequence shown here is derived from an EMBL/GenBank/DDBJ whole genome shotgun (WGS) entry which is preliminary data.</text>
</comment>
<protein>
    <submittedName>
        <fullName evidence="1">Uncharacterized protein</fullName>
    </submittedName>
</protein>
<dbReference type="RefSeq" id="WP_369863434.1">
    <property type="nucleotide sequence ID" value="NZ_JBCLPP010000017.1"/>
</dbReference>
<keyword evidence="2" id="KW-1185">Reference proteome</keyword>
<accession>A0ABV4CVN1</accession>
<evidence type="ECO:0000313" key="2">
    <source>
        <dbReference type="Proteomes" id="UP001565200"/>
    </source>
</evidence>
<reference evidence="1 2" key="1">
    <citation type="submission" date="2024-03" db="EMBL/GenBank/DDBJ databases">
        <title>Mouse gut bacterial collection (mGBC) of GemPharmatech.</title>
        <authorList>
            <person name="He Y."/>
            <person name="Dong L."/>
            <person name="Wu D."/>
            <person name="Gao X."/>
            <person name="Lin Z."/>
        </authorList>
    </citation>
    <scope>NUCLEOTIDE SEQUENCE [LARGE SCALE GENOMIC DNA]</scope>
    <source>
        <strain evidence="1 2">54-13</strain>
    </source>
</reference>
<dbReference type="Proteomes" id="UP001565200">
    <property type="component" value="Unassembled WGS sequence"/>
</dbReference>
<name>A0ABV4CVN1_9BACT</name>
<sequence length="107" mass="12217">MMKVKLGVTSVQVGYTDDELRIKVLGYIDAQSDGVGFRDICDNVLTFAEDEGRIAPGGNDQYQWMQLDRADILRINRILCDEIRGGRLLIDFDVTHYRAADTYFIRP</sequence>
<proteinExistence type="predicted"/>
<evidence type="ECO:0000313" key="1">
    <source>
        <dbReference type="EMBL" id="MEY8245433.1"/>
    </source>
</evidence>
<organism evidence="1 2">
    <name type="scientific">Heminiphilus faecis</name>
    <dbReference type="NCBI Taxonomy" id="2601703"/>
    <lineage>
        <taxon>Bacteria</taxon>
        <taxon>Pseudomonadati</taxon>
        <taxon>Bacteroidota</taxon>
        <taxon>Bacteroidia</taxon>
        <taxon>Bacteroidales</taxon>
        <taxon>Muribaculaceae</taxon>
        <taxon>Heminiphilus</taxon>
    </lineage>
</organism>
<gene>
    <name evidence="1" type="ORF">AAK873_07365</name>
</gene>